<dbReference type="InterPro" id="IPR012943">
    <property type="entry name" value="Cnn_1N"/>
</dbReference>
<evidence type="ECO:0000313" key="8">
    <source>
        <dbReference type="Proteomes" id="UP000309038"/>
    </source>
</evidence>
<dbReference type="PANTHER" id="PTHR46930">
    <property type="entry name" value="CDK5 REGULATORY SUBUNIT-ASSOCIATED PROTEIN 2"/>
    <property type="match status" value="1"/>
</dbReference>
<sequence length="1113" mass="126912">MSRTLIILALAAIAAAASVNTEAQTNPLATKGCGGSADTTPLTTPELAVNAEYKRDDLETDATPGCGQACVGAGFLYETCKYGQMSAAMNRADMSIQSIGSQPDLSLGSFASGFSTPARNIRQPSGSTAASSAALATPSPPNAAQFSRRRLEEPTPLGKRRGLDEFDDNEGGDVLDTPGREKKWGEGLDVSAPGRPARTRSAGTKAGVNLTLRDQEKHIDSLKKENFNIKLKVHFLEERLAQLTPDQMEAALKQNIQLKIEVQQGRMETKKLRKLVLEMEKELERLQKELEKVQRGHGGRQERERELEERVEERERELREMRRRLREGADVEEVERKNAELEEELENAGVLLRENMEEMERLREVVEQREDEEGGSERWRREAEDLEAENARLIAKLEEQDDLADECESLKLELENLQRRHEASSLERSQSRAHIMHAQEEMEAVEDDLNAVRDKLAAAQIELSQKDDDIEAKNREIDELIEEHTRIVDKVEEEWRGEVEEARGQVEELKDALEQREADSKELRLHISELEAETTEMHEKFEAAFAHLEQEAEEKDAEIEAANRDIERLSEQVYRLEEENDRIREESDRLREDDAIERERLEKLSSVLKEKVADLTSQLEQLRDLYEAKRQDADDAHALKENLAQHIENLVDELNRERNTRQALEAERASLQSDYEEATRRSARSLEAKESALQSALNDLARAQALSTQRETDLAAVQSSLQAIEAESKKLGESHTEARFSLQLEVERLRRDVERLEDELKRARKELDDREGKGRDREGVLDKLYAENRDLASQLAAQTQGKINVTEKLDIVQASLKVAEAEVVNLRTKVHELEQRLSKDQRSLLTAESQYRDQLTERNTLLLTIYQYMDKILGVDKTPKKNGQAETKPFTNFGVFHDNLITRLKALSQIQLDFDKRCKEAEARYGDKLNDMRKQLDTRWRQIDKFEASVKILAEAKAMWRKKLASKEGELEALKATNTELQAAITSTRKPGTVDSMELRSQTARANTAERRASNLHNLLLASEEKLTAMNQKTTVADNKWEIRVKEYETRLKQAEEKLKREKQGGRERAVELETEIKKYRKQVELAQKRIDQLNEIMESAGLSNSKGASPSR</sequence>
<proteinExistence type="predicted"/>
<feature type="coiled-coil region" evidence="3">
    <location>
        <begin position="1038"/>
        <end position="1097"/>
    </location>
</feature>
<keyword evidence="3" id="KW-0175">Coiled coil</keyword>
<dbReference type="GO" id="GO:0005737">
    <property type="term" value="C:cytoplasm"/>
    <property type="evidence" value="ECO:0007669"/>
    <property type="project" value="UniProtKB-SubCell"/>
</dbReference>
<evidence type="ECO:0000313" key="7">
    <source>
        <dbReference type="EMBL" id="THG95525.1"/>
    </source>
</evidence>
<feature type="region of interest" description="Disordered" evidence="4">
    <location>
        <begin position="116"/>
        <end position="203"/>
    </location>
</feature>
<dbReference type="GO" id="GO:0000132">
    <property type="term" value="P:establishment of mitotic spindle orientation"/>
    <property type="evidence" value="ECO:0007669"/>
    <property type="project" value="TreeGrafter"/>
</dbReference>
<dbReference type="InterPro" id="IPR042791">
    <property type="entry name" value="CDK5RAP2"/>
</dbReference>
<evidence type="ECO:0000256" key="3">
    <source>
        <dbReference type="SAM" id="Coils"/>
    </source>
</evidence>
<dbReference type="GO" id="GO:0007059">
    <property type="term" value="P:chromosome segregation"/>
    <property type="evidence" value="ECO:0007669"/>
    <property type="project" value="TreeGrafter"/>
</dbReference>
<organism evidence="7 8">
    <name type="scientific">Hermanssonia centrifuga</name>
    <dbReference type="NCBI Taxonomy" id="98765"/>
    <lineage>
        <taxon>Eukaryota</taxon>
        <taxon>Fungi</taxon>
        <taxon>Dikarya</taxon>
        <taxon>Basidiomycota</taxon>
        <taxon>Agaricomycotina</taxon>
        <taxon>Agaricomycetes</taxon>
        <taxon>Polyporales</taxon>
        <taxon>Meruliaceae</taxon>
        <taxon>Hermanssonia</taxon>
    </lineage>
</organism>
<keyword evidence="8" id="KW-1185">Reference proteome</keyword>
<feature type="region of interest" description="Disordered" evidence="4">
    <location>
        <begin position="365"/>
        <end position="384"/>
    </location>
</feature>
<evidence type="ECO:0000256" key="1">
    <source>
        <dbReference type="ARBA" id="ARBA00004496"/>
    </source>
</evidence>
<dbReference type="Proteomes" id="UP000309038">
    <property type="component" value="Unassembled WGS sequence"/>
</dbReference>
<feature type="signal peptide" evidence="5">
    <location>
        <begin position="1"/>
        <end position="16"/>
    </location>
</feature>
<comment type="subcellular location">
    <subcellularLocation>
        <location evidence="1">Cytoplasm</location>
    </subcellularLocation>
</comment>
<keyword evidence="5" id="KW-0732">Signal</keyword>
<feature type="chain" id="PRO_5020301687" description="Centrosomin N-terminal motif 1 domain-containing protein" evidence="5">
    <location>
        <begin position="17"/>
        <end position="1113"/>
    </location>
</feature>
<feature type="coiled-coil region" evidence="3">
    <location>
        <begin position="739"/>
        <end position="773"/>
    </location>
</feature>
<gene>
    <name evidence="7" type="ORF">EW026_g6146</name>
</gene>
<feature type="coiled-coil region" evidence="3">
    <location>
        <begin position="809"/>
        <end position="850"/>
    </location>
</feature>
<accession>A0A4S4KBZ3</accession>
<dbReference type="GO" id="GO:0097431">
    <property type="term" value="C:mitotic spindle pole"/>
    <property type="evidence" value="ECO:0007669"/>
    <property type="project" value="TreeGrafter"/>
</dbReference>
<feature type="domain" description="Centrosomin N-terminal motif 1" evidence="6">
    <location>
        <begin position="211"/>
        <end position="284"/>
    </location>
</feature>
<dbReference type="AlphaFoldDB" id="A0A4S4KBZ3"/>
<feature type="coiled-coil region" evidence="3">
    <location>
        <begin position="957"/>
        <end position="984"/>
    </location>
</feature>
<evidence type="ECO:0000256" key="4">
    <source>
        <dbReference type="SAM" id="MobiDB-lite"/>
    </source>
</evidence>
<dbReference type="Pfam" id="PF07989">
    <property type="entry name" value="Cnn_1N"/>
    <property type="match status" value="1"/>
</dbReference>
<dbReference type="GO" id="GO:0005815">
    <property type="term" value="C:microtubule organizing center"/>
    <property type="evidence" value="ECO:0007669"/>
    <property type="project" value="InterPro"/>
</dbReference>
<reference evidence="7 8" key="1">
    <citation type="submission" date="2019-02" db="EMBL/GenBank/DDBJ databases">
        <title>Genome sequencing of the rare red list fungi Phlebia centrifuga.</title>
        <authorList>
            <person name="Buettner E."/>
            <person name="Kellner H."/>
        </authorList>
    </citation>
    <scope>NUCLEOTIDE SEQUENCE [LARGE SCALE GENOMIC DNA]</scope>
    <source>
        <strain evidence="7 8">DSM 108282</strain>
    </source>
</reference>
<dbReference type="EMBL" id="SGPJ01000313">
    <property type="protein sequence ID" value="THG95525.1"/>
    <property type="molecule type" value="Genomic_DNA"/>
</dbReference>
<evidence type="ECO:0000256" key="5">
    <source>
        <dbReference type="SAM" id="SignalP"/>
    </source>
</evidence>
<evidence type="ECO:0000256" key="2">
    <source>
        <dbReference type="ARBA" id="ARBA00022490"/>
    </source>
</evidence>
<dbReference type="GO" id="GO:0035371">
    <property type="term" value="C:microtubule plus-end"/>
    <property type="evidence" value="ECO:0007669"/>
    <property type="project" value="TreeGrafter"/>
</dbReference>
<dbReference type="GO" id="GO:0001578">
    <property type="term" value="P:microtubule bundle formation"/>
    <property type="evidence" value="ECO:0007669"/>
    <property type="project" value="TreeGrafter"/>
</dbReference>
<feature type="compositionally biased region" description="Low complexity" evidence="4">
    <location>
        <begin position="124"/>
        <end position="137"/>
    </location>
</feature>
<keyword evidence="2" id="KW-0963">Cytoplasm</keyword>
<dbReference type="GO" id="GO:0090266">
    <property type="term" value="P:regulation of mitotic cell cycle spindle assembly checkpoint"/>
    <property type="evidence" value="ECO:0007669"/>
    <property type="project" value="TreeGrafter"/>
</dbReference>
<name>A0A4S4KBZ3_9APHY</name>
<dbReference type="Gene3D" id="1.10.287.1490">
    <property type="match status" value="1"/>
</dbReference>
<dbReference type="GO" id="GO:0043015">
    <property type="term" value="F:gamma-tubulin binding"/>
    <property type="evidence" value="ECO:0007669"/>
    <property type="project" value="TreeGrafter"/>
</dbReference>
<dbReference type="PANTHER" id="PTHR46930:SF1">
    <property type="entry name" value="CDK5 REGULATORY SUBUNIT-ASSOCIATED PROTEIN 2"/>
    <property type="match status" value="1"/>
</dbReference>
<protein>
    <recommendedName>
        <fullName evidence="6">Centrosomin N-terminal motif 1 domain-containing protein</fullName>
    </recommendedName>
</protein>
<dbReference type="GO" id="GO:0008017">
    <property type="term" value="F:microtubule binding"/>
    <property type="evidence" value="ECO:0007669"/>
    <property type="project" value="TreeGrafter"/>
</dbReference>
<comment type="caution">
    <text evidence="7">The sequence shown here is derived from an EMBL/GenBank/DDBJ whole genome shotgun (WGS) entry which is preliminary data.</text>
</comment>
<evidence type="ECO:0000259" key="6">
    <source>
        <dbReference type="Pfam" id="PF07989"/>
    </source>
</evidence>